<keyword evidence="1" id="KW-0472">Membrane</keyword>
<evidence type="ECO:0000256" key="1">
    <source>
        <dbReference type="SAM" id="Phobius"/>
    </source>
</evidence>
<organism evidence="2 3">
    <name type="scientific">Rubritalea tangerina</name>
    <dbReference type="NCBI Taxonomy" id="430798"/>
    <lineage>
        <taxon>Bacteria</taxon>
        <taxon>Pseudomonadati</taxon>
        <taxon>Verrucomicrobiota</taxon>
        <taxon>Verrucomicrobiia</taxon>
        <taxon>Verrucomicrobiales</taxon>
        <taxon>Rubritaleaceae</taxon>
        <taxon>Rubritalea</taxon>
    </lineage>
</organism>
<dbReference type="Proteomes" id="UP001597389">
    <property type="component" value="Unassembled WGS sequence"/>
</dbReference>
<feature type="transmembrane region" description="Helical" evidence="1">
    <location>
        <begin position="69"/>
        <end position="92"/>
    </location>
</feature>
<evidence type="ECO:0000313" key="3">
    <source>
        <dbReference type="Proteomes" id="UP001597389"/>
    </source>
</evidence>
<protein>
    <recommendedName>
        <fullName evidence="4">SUN domain-containing protein</fullName>
    </recommendedName>
</protein>
<reference evidence="3" key="1">
    <citation type="journal article" date="2019" name="Int. J. Syst. Evol. Microbiol.">
        <title>The Global Catalogue of Microorganisms (GCM) 10K type strain sequencing project: providing services to taxonomists for standard genome sequencing and annotation.</title>
        <authorList>
            <consortium name="The Broad Institute Genomics Platform"/>
            <consortium name="The Broad Institute Genome Sequencing Center for Infectious Disease"/>
            <person name="Wu L."/>
            <person name="Ma J."/>
        </authorList>
    </citation>
    <scope>NUCLEOTIDE SEQUENCE [LARGE SCALE GENOMIC DNA]</scope>
    <source>
        <strain evidence="3">CCUG 57942</strain>
    </source>
</reference>
<gene>
    <name evidence="2" type="ORF">ACFSW8_02770</name>
</gene>
<sequence length="332" mass="36892">MADSDPQEGNKVHKLESKKAPVLLSKTVRSEESDTLGGIASLSLKEEVQDVQELVEEAWDKKGGKPSRWFLLSLYVLVGVVTVAGVWAIVLLSQQAEMSVAAPREKEAMSYAEKQALRLEVIQSYLAASTVAEKALYVRDAARVLPLMEAYYSKYPMQPESLSGQVIESPVMGKEGVMWRVKVREGEAEALSYIYVESSDDGSALVDWETDVIYQPSDWGAFTDERSTKPHTFRAFVQAAQLDGFHGFEFSEYNKYRCFKVTLPGSDDYLWAYTEIGSALDAQLVNVVSGGGRRSVNSKRKVPVILSLSYPEGALSPRCVHLTELLQIGWMK</sequence>
<dbReference type="RefSeq" id="WP_377089031.1">
    <property type="nucleotide sequence ID" value="NZ_JBHSJL010000014.1"/>
</dbReference>
<keyword evidence="3" id="KW-1185">Reference proteome</keyword>
<evidence type="ECO:0008006" key="4">
    <source>
        <dbReference type="Google" id="ProtNLM"/>
    </source>
</evidence>
<dbReference type="EMBL" id="JBHUJB010000013">
    <property type="protein sequence ID" value="MFD2157816.1"/>
    <property type="molecule type" value="Genomic_DNA"/>
</dbReference>
<accession>A0ABW4Z8E4</accession>
<proteinExistence type="predicted"/>
<name>A0ABW4Z8E4_9BACT</name>
<keyword evidence="1" id="KW-0812">Transmembrane</keyword>
<keyword evidence="1" id="KW-1133">Transmembrane helix</keyword>
<evidence type="ECO:0000313" key="2">
    <source>
        <dbReference type="EMBL" id="MFD2157816.1"/>
    </source>
</evidence>
<comment type="caution">
    <text evidence="2">The sequence shown here is derived from an EMBL/GenBank/DDBJ whole genome shotgun (WGS) entry which is preliminary data.</text>
</comment>